<feature type="region of interest" description="Disordered" evidence="1">
    <location>
        <begin position="322"/>
        <end position="343"/>
    </location>
</feature>
<proteinExistence type="predicted"/>
<organism evidence="2 3">
    <name type="scientific">Thermothelomyces thermophilus (strain ATCC 42464 / BCRC 31852 / DSM 1799)</name>
    <name type="common">Sporotrichum thermophile</name>
    <dbReference type="NCBI Taxonomy" id="573729"/>
    <lineage>
        <taxon>Eukaryota</taxon>
        <taxon>Fungi</taxon>
        <taxon>Dikarya</taxon>
        <taxon>Ascomycota</taxon>
        <taxon>Pezizomycotina</taxon>
        <taxon>Sordariomycetes</taxon>
        <taxon>Sordariomycetidae</taxon>
        <taxon>Sordariales</taxon>
        <taxon>Chaetomiaceae</taxon>
        <taxon>Thermothelomyces</taxon>
    </lineage>
</organism>
<sequence>MCHICRRLDVVLQSPPPEVIAARKAEEEARVRRFQEQLAALRAQGITPRAPRKQLPGPCPPEKVVVEPAPSHDGAPTFAAYSVPLPELQADPDSDDGYGNSPPATEPEKHRPKFGIRLYDTTADATAERAAMLARRISELTRYDRMSSESFGEDRIEVVALPLPSSTTDEERAVICISHNEAERQVRLPLPDPAVAASWYIAEDFYGSRKILWVIHDLKDSWEEALKRTTHEGGEGVHGHFLQVYYGYEDDSEDDEDEPPRDFYLGAFRLEQLGWLLGDFRGVRGNVFEFFQTHFVPDRVLDKELALPTARIWTARPKATPCVSRRPEAHGSTPIQVRRPTRRRRRLSKVSFPFPPETPFGLPTFFHSTIFTLSMTLIPTSYITSSITVSLIAGFDD</sequence>
<dbReference type="EMBL" id="CP003002">
    <property type="protein sequence ID" value="AEO54505.1"/>
    <property type="molecule type" value="Genomic_DNA"/>
</dbReference>
<feature type="region of interest" description="Disordered" evidence="1">
    <location>
        <begin position="46"/>
        <end position="111"/>
    </location>
</feature>
<dbReference type="VEuPathDB" id="FungiDB:MYCTH_2297142"/>
<accession>G2Q4L6</accession>
<keyword evidence="3" id="KW-1185">Reference proteome</keyword>
<name>G2Q4L6_THET4</name>
<evidence type="ECO:0000313" key="3">
    <source>
        <dbReference type="Proteomes" id="UP000007322"/>
    </source>
</evidence>
<gene>
    <name evidence="2" type="ORF">MYCTH_2297142</name>
</gene>
<reference evidence="2 3" key="1">
    <citation type="journal article" date="2011" name="Nat. Biotechnol.">
        <title>Comparative genomic analysis of the thermophilic biomass-degrading fungi Myceliophthora thermophila and Thielavia terrestris.</title>
        <authorList>
            <person name="Berka R.M."/>
            <person name="Grigoriev I.V."/>
            <person name="Otillar R."/>
            <person name="Salamov A."/>
            <person name="Grimwood J."/>
            <person name="Reid I."/>
            <person name="Ishmael N."/>
            <person name="John T."/>
            <person name="Darmond C."/>
            <person name="Moisan M.-C."/>
            <person name="Henrissat B."/>
            <person name="Coutinho P.M."/>
            <person name="Lombard V."/>
            <person name="Natvig D.O."/>
            <person name="Lindquist E."/>
            <person name="Schmutz J."/>
            <person name="Lucas S."/>
            <person name="Harris P."/>
            <person name="Powlowski J."/>
            <person name="Bellemare A."/>
            <person name="Taylor D."/>
            <person name="Butler G."/>
            <person name="de Vries R.P."/>
            <person name="Allijn I.E."/>
            <person name="van den Brink J."/>
            <person name="Ushinsky S."/>
            <person name="Storms R."/>
            <person name="Powell A.J."/>
            <person name="Paulsen I.T."/>
            <person name="Elbourne L.D.H."/>
            <person name="Baker S.E."/>
            <person name="Magnuson J."/>
            <person name="LaBoissiere S."/>
            <person name="Clutterbuck A.J."/>
            <person name="Martinez D."/>
            <person name="Wogulis M."/>
            <person name="de Leon A.L."/>
            <person name="Rey M.W."/>
            <person name="Tsang A."/>
        </authorList>
    </citation>
    <scope>NUCLEOTIDE SEQUENCE [LARGE SCALE GENOMIC DNA]</scope>
    <source>
        <strain evidence="3">ATCC 42464 / BCRC 31852 / DSM 1799</strain>
    </source>
</reference>
<dbReference type="eggNOG" id="ENOG502SHH0">
    <property type="taxonomic scope" value="Eukaryota"/>
</dbReference>
<evidence type="ECO:0000256" key="1">
    <source>
        <dbReference type="SAM" id="MobiDB-lite"/>
    </source>
</evidence>
<dbReference type="GeneID" id="11508385"/>
<dbReference type="AlphaFoldDB" id="G2Q4L6"/>
<dbReference type="RefSeq" id="XP_003659750.1">
    <property type="nucleotide sequence ID" value="XM_003659702.1"/>
</dbReference>
<evidence type="ECO:0000313" key="2">
    <source>
        <dbReference type="EMBL" id="AEO54505.1"/>
    </source>
</evidence>
<dbReference type="KEGG" id="mtm:MYCTH_2297142"/>
<dbReference type="InParanoid" id="G2Q4L6"/>
<dbReference type="HOGENOM" id="CLU_694801_0_0_1"/>
<protein>
    <submittedName>
        <fullName evidence="2">Uncharacterized protein</fullName>
    </submittedName>
</protein>
<dbReference type="Proteomes" id="UP000007322">
    <property type="component" value="Chromosome 1"/>
</dbReference>
<dbReference type="OrthoDB" id="5190067at2759"/>